<feature type="domain" description="JmjC" evidence="2">
    <location>
        <begin position="265"/>
        <end position="524"/>
    </location>
</feature>
<dbReference type="OMA" id="QRNENAP"/>
<dbReference type="eggNOG" id="KOG2508">
    <property type="taxonomic scope" value="Eukaryota"/>
</dbReference>
<gene>
    <name evidence="3" type="ordered locus">Ecym_5034</name>
</gene>
<dbReference type="Pfam" id="PF13621">
    <property type="entry name" value="Cupin_8"/>
    <property type="match status" value="1"/>
</dbReference>
<dbReference type="PROSITE" id="PS51184">
    <property type="entry name" value="JMJC"/>
    <property type="match status" value="1"/>
</dbReference>
<dbReference type="PANTHER" id="PTHR12461">
    <property type="entry name" value="HYPOXIA-INDUCIBLE FACTOR 1 ALPHA INHIBITOR-RELATED"/>
    <property type="match status" value="1"/>
</dbReference>
<dbReference type="AlphaFoldDB" id="I6NCP2"/>
<evidence type="ECO:0000313" key="3">
    <source>
        <dbReference type="EMBL" id="AET39834.1"/>
    </source>
</evidence>
<dbReference type="HOGENOM" id="CLU_017405_0_0_1"/>
<name>I6NCP2_ERECY</name>
<accession>I6NCP2</accession>
<dbReference type="InterPro" id="IPR041667">
    <property type="entry name" value="Cupin_8"/>
</dbReference>
<evidence type="ECO:0000259" key="2">
    <source>
        <dbReference type="PROSITE" id="PS51184"/>
    </source>
</evidence>
<organism evidence="3 4">
    <name type="scientific">Eremothecium cymbalariae (strain CBS 270.75 / DBVPG 7215 / KCTC 17166 / NRRL Y-17582)</name>
    <name type="common">Yeast</name>
    <dbReference type="NCBI Taxonomy" id="931890"/>
    <lineage>
        <taxon>Eukaryota</taxon>
        <taxon>Fungi</taxon>
        <taxon>Dikarya</taxon>
        <taxon>Ascomycota</taxon>
        <taxon>Saccharomycotina</taxon>
        <taxon>Saccharomycetes</taxon>
        <taxon>Saccharomycetales</taxon>
        <taxon>Saccharomycetaceae</taxon>
        <taxon>Eremothecium</taxon>
    </lineage>
</organism>
<feature type="compositionally biased region" description="Acidic residues" evidence="1">
    <location>
        <begin position="199"/>
        <end position="214"/>
    </location>
</feature>
<dbReference type="OrthoDB" id="415358at2759"/>
<feature type="region of interest" description="Disordered" evidence="1">
    <location>
        <begin position="143"/>
        <end position="214"/>
    </location>
</feature>
<dbReference type="SUPFAM" id="SSF51197">
    <property type="entry name" value="Clavaminate synthase-like"/>
    <property type="match status" value="1"/>
</dbReference>
<proteinExistence type="predicted"/>
<dbReference type="Gene3D" id="2.60.120.650">
    <property type="entry name" value="Cupin"/>
    <property type="match status" value="1"/>
</dbReference>
<keyword evidence="4" id="KW-1185">Reference proteome</keyword>
<dbReference type="KEGG" id="erc:Ecym_5034"/>
<reference evidence="3 4" key="1">
    <citation type="journal article" date="2011" name="G3 (Bethesda)">
        <title>Genome evolution in the Eremothecium clade of the Saccharomyces complex revealed by comparative genomics.</title>
        <authorList>
            <person name="Wendland J."/>
            <person name="Walther A."/>
        </authorList>
    </citation>
    <scope>NUCLEOTIDE SEQUENCE [LARGE SCALE GENOMIC DNA]</scope>
    <source>
        <strain evidence="4">CBS 270.75 / DBVPG 7215 / KCTC 17166 / NRRL Y-17582</strain>
    </source>
</reference>
<dbReference type="Proteomes" id="UP000006790">
    <property type="component" value="Chromosome 5"/>
</dbReference>
<dbReference type="EMBL" id="CP002501">
    <property type="protein sequence ID" value="AET39834.1"/>
    <property type="molecule type" value="Genomic_DNA"/>
</dbReference>
<feature type="compositionally biased region" description="Acidic residues" evidence="1">
    <location>
        <begin position="166"/>
        <end position="183"/>
    </location>
</feature>
<evidence type="ECO:0000256" key="1">
    <source>
        <dbReference type="SAM" id="MobiDB-lite"/>
    </source>
</evidence>
<protein>
    <recommendedName>
        <fullName evidence="2">JmjC domain-containing protein</fullName>
    </recommendedName>
</protein>
<sequence length="560" mass="63097">MPKRVIEIEEETSRNKRSVDIDAKIVGGYEGYVPEERETEIDEIDEPLSEQEMLNFHKSYVVGRKPCKIRIRNNRGYDWQKLSSGTLLETLSGEQLLQVEQKVDGGFGSGKKRLKMTLKEFIERLSGGDNELYLTTQYIEDDLEQESEEDESDFSVASKCSRADAEGTEIEANPDDTDNEGDNSETFITAIENISGEGDGGDGGDDDASSDTDDIDGIKDDYDALFSTEEPIAQLSTGPLHVEEANQRVRELYQAPLTSVIHSLPPPVPEFLPYLLPQQINLWVGRISPSVENHVTMEKYNPSDPRLGFGSHLPSGGTSSGLHHDHADNLYIPIEGHKCFTLFSPADAIKMYTKGDVCSVLKTGIINYQRNENAPLWRELREDGAIVAEVAAHRLKMEADSLSPTEKEQLQAIVDKDEEEPKVTENVDPPHFSHIPVAAVHVNEMKDLKLQNDVKQEIERRWPLFSKANRITVNLRPGEMLWLPAGWFHEVTSFGSNKNNFHVAANYWFIPPNGPSIDTPYPLKDKYWPLDYERTKASLHYYRSNHLHDVPAQGPASNFM</sequence>
<dbReference type="GeneID" id="11472894"/>
<dbReference type="RefSeq" id="XP_003646651.1">
    <property type="nucleotide sequence ID" value="XM_003646603.1"/>
</dbReference>
<evidence type="ECO:0000313" key="4">
    <source>
        <dbReference type="Proteomes" id="UP000006790"/>
    </source>
</evidence>
<dbReference type="InterPro" id="IPR003347">
    <property type="entry name" value="JmjC_dom"/>
</dbReference>
<feature type="compositionally biased region" description="Acidic residues" evidence="1">
    <location>
        <begin position="143"/>
        <end position="153"/>
    </location>
</feature>
<dbReference type="PANTHER" id="PTHR12461:SF100">
    <property type="entry name" value="JMJC DOMAIN-CONTAINING PROTEIN 4"/>
    <property type="match status" value="1"/>
</dbReference>
<dbReference type="STRING" id="931890.I6NCP2"/>
<dbReference type="InParanoid" id="I6NCP2"/>